<reference evidence="3 4" key="1">
    <citation type="submission" date="2020-02" db="EMBL/GenBank/DDBJ databases">
        <authorList>
            <person name="Hogendoorn C."/>
        </authorList>
    </citation>
    <scope>NUCLEOTIDE SEQUENCE [LARGE SCALE GENOMIC DNA]</scope>
    <source>
        <strain evidence="3">R501</strain>
    </source>
</reference>
<accession>A0A6F8ZI85</accession>
<feature type="signal peptide" evidence="2">
    <location>
        <begin position="1"/>
        <end position="22"/>
    </location>
</feature>
<proteinExistence type="predicted"/>
<dbReference type="EMBL" id="LR778114">
    <property type="protein sequence ID" value="CAB1129298.1"/>
    <property type="molecule type" value="Genomic_DNA"/>
</dbReference>
<evidence type="ECO:0000256" key="2">
    <source>
        <dbReference type="SAM" id="SignalP"/>
    </source>
</evidence>
<evidence type="ECO:0008006" key="5">
    <source>
        <dbReference type="Google" id="ProtNLM"/>
    </source>
</evidence>
<feature type="chain" id="PRO_5038990371" description="Lipoprotein" evidence="2">
    <location>
        <begin position="23"/>
        <end position="307"/>
    </location>
</feature>
<evidence type="ECO:0000256" key="1">
    <source>
        <dbReference type="SAM" id="MobiDB-lite"/>
    </source>
</evidence>
<dbReference type="Proteomes" id="UP000503399">
    <property type="component" value="Chromosome"/>
</dbReference>
<name>A0A6F8ZI85_9FIRM</name>
<gene>
    <name evidence="3" type="ORF">R50_1797</name>
</gene>
<dbReference type="KEGG" id="hfv:R50_1797"/>
<sequence length="307" mass="32785">MRTGTSLAAALAALLLGTTAAAPLTRAPAPPAVRGTTARAVRSAPPPPPPPLLPGHRIVAYYGNPLDPRMGILGQGSPQAMLNALAAQGQAYQALDPARPVIDALELVAVVAQAEPGPHGTYRQRMPYRLIRAELALARSRGDLLILDVQPGRSPVAAEVQYLEPFLAQPDVELALDPEFDMNRIPGGIPGQEFGTMSAASINGAMAVLSRLVQQDHLPPKVLIVHQFLHRMVPDWEDIHPLPGVSFVMDTDGFGNPALKLANYRRFITDQPVGYGGIKLFYSQDTPLLSPAQVLALTPPPAVIIYQ</sequence>
<keyword evidence="4" id="KW-1185">Reference proteome</keyword>
<keyword evidence="2" id="KW-0732">Signal</keyword>
<feature type="region of interest" description="Disordered" evidence="1">
    <location>
        <begin position="25"/>
        <end position="52"/>
    </location>
</feature>
<protein>
    <recommendedName>
        <fullName evidence="5">Lipoprotein</fullName>
    </recommendedName>
</protein>
<organism evidence="3 4">
    <name type="scientific">Candidatus Hydrogenisulfobacillus filiaventi</name>
    <dbReference type="NCBI Taxonomy" id="2707344"/>
    <lineage>
        <taxon>Bacteria</taxon>
        <taxon>Bacillati</taxon>
        <taxon>Bacillota</taxon>
        <taxon>Clostridia</taxon>
        <taxon>Eubacteriales</taxon>
        <taxon>Clostridiales Family XVII. Incertae Sedis</taxon>
        <taxon>Candidatus Hydrogenisulfobacillus</taxon>
    </lineage>
</organism>
<evidence type="ECO:0000313" key="3">
    <source>
        <dbReference type="EMBL" id="CAB1129298.1"/>
    </source>
</evidence>
<dbReference type="AlphaFoldDB" id="A0A6F8ZI85"/>
<evidence type="ECO:0000313" key="4">
    <source>
        <dbReference type="Proteomes" id="UP000503399"/>
    </source>
</evidence>